<dbReference type="Pfam" id="PF10868">
    <property type="entry name" value="Defensin_like"/>
    <property type="match status" value="1"/>
</dbReference>
<keyword evidence="7" id="KW-0611">Plant defense</keyword>
<name>A0A067K5W5_JATCU</name>
<evidence type="ECO:0000256" key="4">
    <source>
        <dbReference type="ARBA" id="ARBA00022529"/>
    </source>
</evidence>
<evidence type="ECO:0000256" key="3">
    <source>
        <dbReference type="ARBA" id="ARBA00022525"/>
    </source>
</evidence>
<evidence type="ECO:0000256" key="2">
    <source>
        <dbReference type="ARBA" id="ARBA00006722"/>
    </source>
</evidence>
<comment type="similarity">
    <text evidence="2">Belongs to the DEFL family.</text>
</comment>
<dbReference type="InterPro" id="IPR022618">
    <property type="entry name" value="Defensin-like_20-28"/>
</dbReference>
<dbReference type="EMBL" id="KK914612">
    <property type="protein sequence ID" value="KDP31616.1"/>
    <property type="molecule type" value="Genomic_DNA"/>
</dbReference>
<keyword evidence="10" id="KW-1185">Reference proteome</keyword>
<dbReference type="PANTHER" id="PTHR34453:SF3">
    <property type="entry name" value="DEFENSIN-LIKE (DEFL) FAMILY PROTEIN-RELATED"/>
    <property type="match status" value="1"/>
</dbReference>
<evidence type="ECO:0000256" key="5">
    <source>
        <dbReference type="ARBA" id="ARBA00022577"/>
    </source>
</evidence>
<evidence type="ECO:0000313" key="9">
    <source>
        <dbReference type="EMBL" id="KDP31616.1"/>
    </source>
</evidence>
<comment type="subcellular location">
    <subcellularLocation>
        <location evidence="1">Secreted</location>
    </subcellularLocation>
</comment>
<keyword evidence="3" id="KW-0964">Secreted</keyword>
<dbReference type="Proteomes" id="UP000027138">
    <property type="component" value="Unassembled WGS sequence"/>
</dbReference>
<dbReference type="GO" id="GO:0050832">
    <property type="term" value="P:defense response to fungus"/>
    <property type="evidence" value="ECO:0007669"/>
    <property type="project" value="UniProtKB-KW"/>
</dbReference>
<dbReference type="GO" id="GO:0031640">
    <property type="term" value="P:killing of cells of another organism"/>
    <property type="evidence" value="ECO:0007669"/>
    <property type="project" value="UniProtKB-KW"/>
</dbReference>
<evidence type="ECO:0000256" key="6">
    <source>
        <dbReference type="ARBA" id="ARBA00022729"/>
    </source>
</evidence>
<sequence length="115" mass="11971">MAQVKVLCCFLIVALMLSAGLNEVASEDGTAKCCTEHYELGSCIPGKDDDPTTPGKCWAFCISGCEKGGFCKKTGGGSARSKHALPVLSGTPVPQESIRVCLPSTPRASPARLPD</sequence>
<accession>A0A067K5W5</accession>
<evidence type="ECO:0000256" key="8">
    <source>
        <dbReference type="SAM" id="SignalP"/>
    </source>
</evidence>
<dbReference type="PANTHER" id="PTHR34453">
    <property type="entry name" value="DEFENSIN-LIKE (DEFL) FAMILY PROTEIN-RELATED"/>
    <property type="match status" value="1"/>
</dbReference>
<keyword evidence="6 8" id="KW-0732">Signal</keyword>
<evidence type="ECO:0000313" key="10">
    <source>
        <dbReference type="Proteomes" id="UP000027138"/>
    </source>
</evidence>
<evidence type="ECO:0008006" key="11">
    <source>
        <dbReference type="Google" id="ProtNLM"/>
    </source>
</evidence>
<evidence type="ECO:0000256" key="7">
    <source>
        <dbReference type="ARBA" id="ARBA00022821"/>
    </source>
</evidence>
<reference evidence="9 10" key="1">
    <citation type="journal article" date="2014" name="PLoS ONE">
        <title>Global Analysis of Gene Expression Profiles in Physic Nut (Jatropha curcas L.) Seedlings Exposed to Salt Stress.</title>
        <authorList>
            <person name="Zhang L."/>
            <person name="Zhang C."/>
            <person name="Wu P."/>
            <person name="Chen Y."/>
            <person name="Li M."/>
            <person name="Jiang H."/>
            <person name="Wu G."/>
        </authorList>
    </citation>
    <scope>NUCLEOTIDE SEQUENCE [LARGE SCALE GENOMIC DNA]</scope>
    <source>
        <strain evidence="10">cv. GZQX0401</strain>
        <tissue evidence="9">Young leaves</tissue>
    </source>
</reference>
<gene>
    <name evidence="9" type="ORF">JCGZ_14841</name>
</gene>
<dbReference type="AlphaFoldDB" id="A0A067K5W5"/>
<organism evidence="9 10">
    <name type="scientific">Jatropha curcas</name>
    <name type="common">Barbados nut</name>
    <dbReference type="NCBI Taxonomy" id="180498"/>
    <lineage>
        <taxon>Eukaryota</taxon>
        <taxon>Viridiplantae</taxon>
        <taxon>Streptophyta</taxon>
        <taxon>Embryophyta</taxon>
        <taxon>Tracheophyta</taxon>
        <taxon>Spermatophyta</taxon>
        <taxon>Magnoliopsida</taxon>
        <taxon>eudicotyledons</taxon>
        <taxon>Gunneridae</taxon>
        <taxon>Pentapetalae</taxon>
        <taxon>rosids</taxon>
        <taxon>fabids</taxon>
        <taxon>Malpighiales</taxon>
        <taxon>Euphorbiaceae</taxon>
        <taxon>Crotonoideae</taxon>
        <taxon>Jatropheae</taxon>
        <taxon>Jatropha</taxon>
    </lineage>
</organism>
<protein>
    <recommendedName>
        <fullName evidence="11">Knottin scorpion toxin-like domain-containing protein</fullName>
    </recommendedName>
</protein>
<evidence type="ECO:0000256" key="1">
    <source>
        <dbReference type="ARBA" id="ARBA00004613"/>
    </source>
</evidence>
<dbReference type="OrthoDB" id="813477at2759"/>
<keyword evidence="4" id="KW-0929">Antimicrobial</keyword>
<feature type="chain" id="PRO_5001639263" description="Knottin scorpion toxin-like domain-containing protein" evidence="8">
    <location>
        <begin position="27"/>
        <end position="115"/>
    </location>
</feature>
<proteinExistence type="inferred from homology"/>
<feature type="signal peptide" evidence="8">
    <location>
        <begin position="1"/>
        <end position="26"/>
    </location>
</feature>
<keyword evidence="5" id="KW-0295">Fungicide</keyword>
<dbReference type="GO" id="GO:0005576">
    <property type="term" value="C:extracellular region"/>
    <property type="evidence" value="ECO:0007669"/>
    <property type="project" value="UniProtKB-SubCell"/>
</dbReference>